<gene>
    <name evidence="2" type="ordered locus">Mcup_1062</name>
</gene>
<dbReference type="GeneID" id="10493253"/>
<dbReference type="AlphaFoldDB" id="F4G2W9"/>
<sequence length="102" mass="11798">MASKNRKAVKRRDAPAKQGNWSSGLHEAAKSNSYAKGVAEFLGIDPEIVKDSYPVRNWKEFAEKADEEAYRRRRDGNYSKRWLEAYRAAYTTPEKEEKQLSN</sequence>
<feature type="compositionally biased region" description="Basic residues" evidence="1">
    <location>
        <begin position="1"/>
        <end position="10"/>
    </location>
</feature>
<dbReference type="PATRIC" id="fig|1006006.8.peg.1057"/>
<proteinExistence type="predicted"/>
<keyword evidence="3" id="KW-1185">Reference proteome</keyword>
<evidence type="ECO:0000313" key="2">
    <source>
        <dbReference type="EMBL" id="AEB95167.1"/>
    </source>
</evidence>
<evidence type="ECO:0000256" key="1">
    <source>
        <dbReference type="SAM" id="MobiDB-lite"/>
    </source>
</evidence>
<name>F4G2W9_METCR</name>
<evidence type="ECO:0000313" key="3">
    <source>
        <dbReference type="Proteomes" id="UP000007812"/>
    </source>
</evidence>
<dbReference type="Proteomes" id="UP000007812">
    <property type="component" value="Chromosome"/>
</dbReference>
<reference evidence="2 3" key="1">
    <citation type="journal article" date="2011" name="J. Bacteriol.">
        <title>Complete genome sequence of Metallosphaera cuprina, a metal sulfide-oxidizing archaeon from a hot spring.</title>
        <authorList>
            <person name="Liu L.J."/>
            <person name="You X.Y."/>
            <person name="Zheng H."/>
            <person name="Wang S."/>
            <person name="Jiang C.Y."/>
            <person name="Liu S.J."/>
        </authorList>
    </citation>
    <scope>NUCLEOTIDE SEQUENCE [LARGE SCALE GENOMIC DNA]</scope>
    <source>
        <strain evidence="2 3">Ar-4</strain>
    </source>
</reference>
<organism evidence="2 3">
    <name type="scientific">Metallosphaera cuprina (strain Ar-4)</name>
    <dbReference type="NCBI Taxonomy" id="1006006"/>
    <lineage>
        <taxon>Archaea</taxon>
        <taxon>Thermoproteota</taxon>
        <taxon>Thermoprotei</taxon>
        <taxon>Sulfolobales</taxon>
        <taxon>Sulfolobaceae</taxon>
        <taxon>Metallosphaera</taxon>
    </lineage>
</organism>
<dbReference type="EMBL" id="CP002656">
    <property type="protein sequence ID" value="AEB95167.1"/>
    <property type="molecule type" value="Genomic_DNA"/>
</dbReference>
<dbReference type="KEGG" id="mcn:Mcup_1062"/>
<feature type="region of interest" description="Disordered" evidence="1">
    <location>
        <begin position="1"/>
        <end position="29"/>
    </location>
</feature>
<dbReference type="HOGENOM" id="CLU_2271037_0_0_2"/>
<dbReference type="RefSeq" id="WP_013737665.1">
    <property type="nucleotide sequence ID" value="NC_015435.1"/>
</dbReference>
<accession>F4G2W9</accession>
<protein>
    <submittedName>
        <fullName evidence="2">Uncharacterized protein</fullName>
    </submittedName>
</protein>